<dbReference type="EMBL" id="CP076724">
    <property type="protein sequence ID" value="QWV98241.1"/>
    <property type="molecule type" value="Genomic_DNA"/>
</dbReference>
<gene>
    <name evidence="2" type="ORF">KP005_02815</name>
</gene>
<feature type="compositionally biased region" description="Basic residues" evidence="1">
    <location>
        <begin position="50"/>
        <end position="61"/>
    </location>
</feature>
<dbReference type="Proteomes" id="UP000683493">
    <property type="component" value="Chromosome"/>
</dbReference>
<feature type="compositionally biased region" description="Basic and acidic residues" evidence="1">
    <location>
        <begin position="29"/>
        <end position="41"/>
    </location>
</feature>
<protein>
    <submittedName>
        <fullName evidence="2">Uncharacterized protein</fullName>
    </submittedName>
</protein>
<feature type="compositionally biased region" description="Basic and acidic residues" evidence="1">
    <location>
        <begin position="1"/>
        <end position="20"/>
    </location>
</feature>
<reference evidence="2 3" key="1">
    <citation type="submission" date="2021-06" db="EMBL/GenBank/DDBJ databases">
        <title>Gemonas diversity in paddy soil.</title>
        <authorList>
            <person name="Liu G."/>
        </authorList>
    </citation>
    <scope>NUCLEOTIDE SEQUENCE [LARGE SCALE GENOMIC DNA]</scope>
    <source>
        <strain evidence="2 3">RG29</strain>
    </source>
</reference>
<proteinExistence type="predicted"/>
<evidence type="ECO:0000313" key="3">
    <source>
        <dbReference type="Proteomes" id="UP000683493"/>
    </source>
</evidence>
<organism evidence="2 3">
    <name type="scientific">Geomonas diazotrophica</name>
    <dbReference type="NCBI Taxonomy" id="2843197"/>
    <lineage>
        <taxon>Bacteria</taxon>
        <taxon>Pseudomonadati</taxon>
        <taxon>Thermodesulfobacteriota</taxon>
        <taxon>Desulfuromonadia</taxon>
        <taxon>Geobacterales</taxon>
        <taxon>Geobacteraceae</taxon>
        <taxon>Geomonas</taxon>
    </lineage>
</organism>
<evidence type="ECO:0000313" key="2">
    <source>
        <dbReference type="EMBL" id="QWV98241.1"/>
    </source>
</evidence>
<accession>A0ABX8JJT2</accession>
<name>A0ABX8JJT2_9BACT</name>
<sequence length="61" mass="7194">MREMKTTMTPKMKEMMERQRSGKKAAMPLKHEMMIRREPNHNVHVITPHGKIHSGRKGRTV</sequence>
<feature type="region of interest" description="Disordered" evidence="1">
    <location>
        <begin position="1"/>
        <end position="61"/>
    </location>
</feature>
<evidence type="ECO:0000256" key="1">
    <source>
        <dbReference type="SAM" id="MobiDB-lite"/>
    </source>
</evidence>
<keyword evidence="3" id="KW-1185">Reference proteome</keyword>